<dbReference type="AlphaFoldDB" id="A0A1B6INW6"/>
<sequence length="177" mass="18507">AGVKEEVATITSSNSNHRATTRAVAVATTSRATSHLLQAGVSRPGQIKVAMGQVQINNSLPKPHQLVQLQQQHLQQLVTTLLVVTHHSRPVTTRHSTLRAIGASTATARAGLRFPNKQTTAASQVSIVYTNADGTYSYPQGWQQYGYNYGQAGAAAAMATPAAAVGNPAAATQPAAK</sequence>
<reference evidence="1" key="1">
    <citation type="submission" date="2015-11" db="EMBL/GenBank/DDBJ databases">
        <title>De novo transcriptome assembly of four potential Pierce s Disease insect vectors from Arizona vineyards.</title>
        <authorList>
            <person name="Tassone E.E."/>
        </authorList>
    </citation>
    <scope>NUCLEOTIDE SEQUENCE</scope>
</reference>
<organism evidence="1">
    <name type="scientific">Homalodisca liturata</name>
    <dbReference type="NCBI Taxonomy" id="320908"/>
    <lineage>
        <taxon>Eukaryota</taxon>
        <taxon>Metazoa</taxon>
        <taxon>Ecdysozoa</taxon>
        <taxon>Arthropoda</taxon>
        <taxon>Hexapoda</taxon>
        <taxon>Insecta</taxon>
        <taxon>Pterygota</taxon>
        <taxon>Neoptera</taxon>
        <taxon>Paraneoptera</taxon>
        <taxon>Hemiptera</taxon>
        <taxon>Auchenorrhyncha</taxon>
        <taxon>Membracoidea</taxon>
        <taxon>Cicadellidae</taxon>
        <taxon>Cicadellinae</taxon>
        <taxon>Proconiini</taxon>
        <taxon>Homalodisca</taxon>
    </lineage>
</organism>
<gene>
    <name evidence="1" type="ORF">g.27396</name>
</gene>
<dbReference type="EMBL" id="GECU01019116">
    <property type="protein sequence ID" value="JAS88590.1"/>
    <property type="molecule type" value="Transcribed_RNA"/>
</dbReference>
<proteinExistence type="predicted"/>
<feature type="non-terminal residue" evidence="1">
    <location>
        <position position="1"/>
    </location>
</feature>
<name>A0A1B6INW6_9HEMI</name>
<accession>A0A1B6INW6</accession>
<evidence type="ECO:0000313" key="1">
    <source>
        <dbReference type="EMBL" id="JAS88590.1"/>
    </source>
</evidence>
<protein>
    <submittedName>
        <fullName evidence="1">Uncharacterized protein</fullName>
    </submittedName>
</protein>